<keyword evidence="1" id="KW-0812">Transmembrane</keyword>
<feature type="transmembrane region" description="Helical" evidence="1">
    <location>
        <begin position="35"/>
        <end position="55"/>
    </location>
</feature>
<protein>
    <recommendedName>
        <fullName evidence="4">DUF3040 domain-containing protein</fullName>
    </recommendedName>
</protein>
<dbReference type="InterPro" id="IPR021401">
    <property type="entry name" value="DUF3040"/>
</dbReference>
<keyword evidence="1" id="KW-0472">Membrane</keyword>
<dbReference type="EMBL" id="FZNR01000030">
    <property type="protein sequence ID" value="SNS94329.1"/>
    <property type="molecule type" value="Genomic_DNA"/>
</dbReference>
<keyword evidence="1" id="KW-1133">Transmembrane helix</keyword>
<organism evidence="2 3">
    <name type="scientific">Actinoplanes regularis</name>
    <dbReference type="NCBI Taxonomy" id="52697"/>
    <lineage>
        <taxon>Bacteria</taxon>
        <taxon>Bacillati</taxon>
        <taxon>Actinomycetota</taxon>
        <taxon>Actinomycetes</taxon>
        <taxon>Micromonosporales</taxon>
        <taxon>Micromonosporaceae</taxon>
        <taxon>Actinoplanes</taxon>
    </lineage>
</organism>
<sequence>MLEEKDRRELAEIEQRLCAADPDFARRMSSTSMPCPFPTVSVLCVGAFLALPFVGLFLGPVAALVALNGTVALVAGILVNRRRRGH</sequence>
<name>A0A239ILA9_9ACTN</name>
<proteinExistence type="predicted"/>
<dbReference type="Proteomes" id="UP000198415">
    <property type="component" value="Unassembled WGS sequence"/>
</dbReference>
<gene>
    <name evidence="2" type="ORF">SAMN06264365_1308</name>
</gene>
<dbReference type="RefSeq" id="WP_089298608.1">
    <property type="nucleotide sequence ID" value="NZ_BOMU01000109.1"/>
</dbReference>
<evidence type="ECO:0000313" key="3">
    <source>
        <dbReference type="Proteomes" id="UP000198415"/>
    </source>
</evidence>
<dbReference type="Pfam" id="PF11239">
    <property type="entry name" value="DUF3040"/>
    <property type="match status" value="1"/>
</dbReference>
<keyword evidence="3" id="KW-1185">Reference proteome</keyword>
<evidence type="ECO:0000256" key="1">
    <source>
        <dbReference type="SAM" id="Phobius"/>
    </source>
</evidence>
<accession>A0A239ILA9</accession>
<feature type="transmembrane region" description="Helical" evidence="1">
    <location>
        <begin position="61"/>
        <end position="79"/>
    </location>
</feature>
<dbReference type="OrthoDB" id="3298695at2"/>
<dbReference type="AlphaFoldDB" id="A0A239ILA9"/>
<evidence type="ECO:0000313" key="2">
    <source>
        <dbReference type="EMBL" id="SNS94329.1"/>
    </source>
</evidence>
<evidence type="ECO:0008006" key="4">
    <source>
        <dbReference type="Google" id="ProtNLM"/>
    </source>
</evidence>
<reference evidence="2 3" key="1">
    <citation type="submission" date="2017-06" db="EMBL/GenBank/DDBJ databases">
        <authorList>
            <person name="Kim H.J."/>
            <person name="Triplett B.A."/>
        </authorList>
    </citation>
    <scope>NUCLEOTIDE SEQUENCE [LARGE SCALE GENOMIC DNA]</scope>
    <source>
        <strain evidence="2 3">DSM 43151</strain>
    </source>
</reference>